<keyword evidence="2" id="KW-0677">Repeat</keyword>
<dbReference type="PANTHER" id="PTHR45752:SF101">
    <property type="entry name" value="PLANT INTRACELLULAR RAS-GROUP-RELATED LRR PROTEIN 4"/>
    <property type="match status" value="1"/>
</dbReference>
<sequence length="470" mass="52351">MELSPAMATDDVVQEIMRLHRSLPYRPGIEEVEAARTLIQNLEREDQARLEGVKRRVKGKNVPEELFRVLQDMQRSMIHFHGKEQTREAVKLIVIDLEDVHMTFDDLIQRASRCLLGSSGTEEPPSTKASYDLSNNLSYTVNTSLASLSASSSSSSSFLNDMEYGKALGPAYSKDDSYMKKTKTTIRVGGLELNLHGNLISELPESIGNLLGLVRLDLRGNQLKTLPPTIAGQINLQELNLSSNGLSYLPKAIGSLVRLEKLNIQTNNIEEIPHTIGRCASLKEFRADYNRLKALPEAVGRIESLEILTVRYNNIKLRPTTMSSLTNLKELDVSFNELESVPESLCFATSLVKMNMSNNSADLQSLLRSNGNLEMLQVLDMSNNQIRVLPESFRMLTRLCVLNVEGNPLEVPPMNVTENGAQAVVQYKAELVVQKQVKSHPGTKPKKSWGICFFSKSNKCKQDGVDFGKA</sequence>
<dbReference type="GO" id="GO:0051707">
    <property type="term" value="P:response to other organism"/>
    <property type="evidence" value="ECO:0007669"/>
    <property type="project" value="UniProtKB-ARBA"/>
</dbReference>
<reference evidence="6" key="1">
    <citation type="submission" date="2019-12" db="EMBL/GenBank/DDBJ databases">
        <authorList>
            <person name="Scholes J."/>
        </authorList>
    </citation>
    <scope>NUCLEOTIDE SEQUENCE</scope>
</reference>
<dbReference type="FunFam" id="3.80.10.10:FF:000405">
    <property type="entry name" value="Plant intracellular Ras-group-related LRR protein 4"/>
    <property type="match status" value="1"/>
</dbReference>
<comment type="similarity">
    <text evidence="3">Belongs to the SHOC2 family.</text>
</comment>
<evidence type="ECO:0000313" key="6">
    <source>
        <dbReference type="EMBL" id="CAA0812501.1"/>
    </source>
</evidence>
<evidence type="ECO:0000313" key="7">
    <source>
        <dbReference type="Proteomes" id="UP001153555"/>
    </source>
</evidence>
<proteinExistence type="inferred from homology"/>
<keyword evidence="7" id="KW-1185">Reference proteome</keyword>
<comment type="function">
    <text evidence="4">Leucine-rich repeat protein that likely mediates protein interactions, possibly in the context of signal transduction.</text>
</comment>
<dbReference type="InterPro" id="IPR001611">
    <property type="entry name" value="Leu-rich_rpt"/>
</dbReference>
<evidence type="ECO:0000256" key="2">
    <source>
        <dbReference type="ARBA" id="ARBA00022737"/>
    </source>
</evidence>
<dbReference type="PROSITE" id="PS51450">
    <property type="entry name" value="LRR"/>
    <property type="match status" value="3"/>
</dbReference>
<evidence type="ECO:0000256" key="4">
    <source>
        <dbReference type="ARBA" id="ARBA00037519"/>
    </source>
</evidence>
<comment type="caution">
    <text evidence="6">The sequence shown here is derived from an EMBL/GenBank/DDBJ whole genome shotgun (WGS) entry which is preliminary data.</text>
</comment>
<dbReference type="SMART" id="SM00364">
    <property type="entry name" value="LRR_BAC"/>
    <property type="match status" value="6"/>
</dbReference>
<protein>
    <submittedName>
        <fullName evidence="6">Plant intracellular Ras-group-related LRR protein 4</fullName>
    </submittedName>
</protein>
<gene>
    <name evidence="6" type="ORF">SHERM_13175</name>
</gene>
<dbReference type="PANTHER" id="PTHR45752">
    <property type="entry name" value="LEUCINE-RICH REPEAT-CONTAINING"/>
    <property type="match status" value="1"/>
</dbReference>
<feature type="domain" description="Disease resistance R13L4/SHOC-2-like LRR" evidence="5">
    <location>
        <begin position="235"/>
        <end position="354"/>
    </location>
</feature>
<dbReference type="SUPFAM" id="SSF52058">
    <property type="entry name" value="L domain-like"/>
    <property type="match status" value="1"/>
</dbReference>
<organism evidence="6 7">
    <name type="scientific">Striga hermonthica</name>
    <name type="common">Purple witchweed</name>
    <name type="synonym">Buchnera hermonthica</name>
    <dbReference type="NCBI Taxonomy" id="68872"/>
    <lineage>
        <taxon>Eukaryota</taxon>
        <taxon>Viridiplantae</taxon>
        <taxon>Streptophyta</taxon>
        <taxon>Embryophyta</taxon>
        <taxon>Tracheophyta</taxon>
        <taxon>Spermatophyta</taxon>
        <taxon>Magnoliopsida</taxon>
        <taxon>eudicotyledons</taxon>
        <taxon>Gunneridae</taxon>
        <taxon>Pentapetalae</taxon>
        <taxon>asterids</taxon>
        <taxon>lamiids</taxon>
        <taxon>Lamiales</taxon>
        <taxon>Orobanchaceae</taxon>
        <taxon>Buchnereae</taxon>
        <taxon>Striga</taxon>
    </lineage>
</organism>
<dbReference type="Proteomes" id="UP001153555">
    <property type="component" value="Unassembled WGS sequence"/>
</dbReference>
<keyword evidence="1" id="KW-0433">Leucine-rich repeat</keyword>
<dbReference type="SMART" id="SM00369">
    <property type="entry name" value="LRR_TYP"/>
    <property type="match status" value="5"/>
</dbReference>
<dbReference type="InterPro" id="IPR050715">
    <property type="entry name" value="LRR-SigEffector_domain"/>
</dbReference>
<dbReference type="AlphaFoldDB" id="A0A9N7MP48"/>
<evidence type="ECO:0000256" key="3">
    <source>
        <dbReference type="ARBA" id="ARBA00023786"/>
    </source>
</evidence>
<dbReference type="InterPro" id="IPR032675">
    <property type="entry name" value="LRR_dom_sf"/>
</dbReference>
<dbReference type="InterPro" id="IPR055414">
    <property type="entry name" value="LRR_R13L4/SHOC2-like"/>
</dbReference>
<dbReference type="GO" id="GO:0006952">
    <property type="term" value="P:defense response"/>
    <property type="evidence" value="ECO:0007669"/>
    <property type="project" value="UniProtKB-ARBA"/>
</dbReference>
<dbReference type="EMBL" id="CACSLK010010322">
    <property type="protein sequence ID" value="CAA0812501.1"/>
    <property type="molecule type" value="Genomic_DNA"/>
</dbReference>
<dbReference type="Pfam" id="PF23598">
    <property type="entry name" value="LRR_14"/>
    <property type="match status" value="1"/>
</dbReference>
<name>A0A9N7MP48_STRHE</name>
<accession>A0A9N7MP48</accession>
<dbReference type="GO" id="GO:0005886">
    <property type="term" value="C:plasma membrane"/>
    <property type="evidence" value="ECO:0007669"/>
    <property type="project" value="TreeGrafter"/>
</dbReference>
<evidence type="ECO:0000259" key="5">
    <source>
        <dbReference type="Pfam" id="PF23598"/>
    </source>
</evidence>
<dbReference type="OrthoDB" id="1668230at2759"/>
<dbReference type="Pfam" id="PF00560">
    <property type="entry name" value="LRR_1"/>
    <property type="match status" value="1"/>
</dbReference>
<dbReference type="Gene3D" id="3.80.10.10">
    <property type="entry name" value="Ribonuclease Inhibitor"/>
    <property type="match status" value="3"/>
</dbReference>
<dbReference type="InterPro" id="IPR003591">
    <property type="entry name" value="Leu-rich_rpt_typical-subtyp"/>
</dbReference>
<evidence type="ECO:0000256" key="1">
    <source>
        <dbReference type="ARBA" id="ARBA00022614"/>
    </source>
</evidence>